<proteinExistence type="predicted"/>
<reference evidence="1" key="1">
    <citation type="submission" date="2020-03" db="EMBL/GenBank/DDBJ databases">
        <title>The deep terrestrial virosphere.</title>
        <authorList>
            <person name="Holmfeldt K."/>
            <person name="Nilsson E."/>
            <person name="Simone D."/>
            <person name="Lopez-Fernandez M."/>
            <person name="Wu X."/>
            <person name="de Brujin I."/>
            <person name="Lundin D."/>
            <person name="Andersson A."/>
            <person name="Bertilsson S."/>
            <person name="Dopson M."/>
        </authorList>
    </citation>
    <scope>NUCLEOTIDE SEQUENCE</scope>
    <source>
        <strain evidence="1">TM448A00065</strain>
    </source>
</reference>
<evidence type="ECO:0000313" key="1">
    <source>
        <dbReference type="EMBL" id="QJA44062.1"/>
    </source>
</evidence>
<dbReference type="AlphaFoldDB" id="A0A6H1Z9C8"/>
<dbReference type="EMBL" id="MT143972">
    <property type="protein sequence ID" value="QJA44062.1"/>
    <property type="molecule type" value="Genomic_DNA"/>
</dbReference>
<protein>
    <submittedName>
        <fullName evidence="1">Uncharacterized protein</fullName>
    </submittedName>
</protein>
<gene>
    <name evidence="1" type="ORF">TM448A00065_0108</name>
</gene>
<organism evidence="1">
    <name type="scientific">viral metagenome</name>
    <dbReference type="NCBI Taxonomy" id="1070528"/>
    <lineage>
        <taxon>unclassified sequences</taxon>
        <taxon>metagenomes</taxon>
        <taxon>organismal metagenomes</taxon>
    </lineage>
</organism>
<sequence length="462" mass="49717">MPNPLTVADLLEVARRNIDPAWLGILDGDNGPGDQILAAISSIWARVAIANSRNFRYQAMIQTSDGATPASMDINLTRDFGEHIALDDMGIELFDDGIPPPGTIQGGTMFVTDRLLVFRVSEDDGSGGVGVAAGQTDVALTALKSDRKSEQADAPDAFLAGADDRPIHAYEMVRILQQHSLADDPLPIDLSPGIVLPEDKIARTKLLLSVLRPIINERPVPLFDPLLSVTGVAIGTGGSEDMLDSVALERGVYRATGEVDDNLRKRALRIEDAVSPIAVFNAVNAVADMLGSTVDVLEPVDDLTVAGGARLTHIQSVKFAPSGTVPAPTTQTPLLATDLGELDALAYMLDDVLLFDGTPPMNPVAELAGTFYCDDPQSRVLSTREAFAYFLLVTDLLDDPDELRLFADDGYADDPIYGYPDILDHPVNLAMYLGVMHEAQRLKAGGVQFDLMLEYPPDFIRP</sequence>
<accession>A0A6H1Z9C8</accession>
<name>A0A6H1Z9C8_9ZZZZ</name>